<comment type="subcellular location">
    <subcellularLocation>
        <location evidence="1">Membrane</location>
        <topology evidence="1">Multi-pass membrane protein</topology>
    </subcellularLocation>
</comment>
<evidence type="ECO:0000259" key="7">
    <source>
        <dbReference type="Pfam" id="PF04932"/>
    </source>
</evidence>
<dbReference type="GO" id="GO:0016020">
    <property type="term" value="C:membrane"/>
    <property type="evidence" value="ECO:0007669"/>
    <property type="project" value="UniProtKB-SubCell"/>
</dbReference>
<dbReference type="RefSeq" id="WP_049726311.1">
    <property type="nucleotide sequence ID" value="NZ_CP012154.1"/>
</dbReference>
<evidence type="ECO:0000313" key="8">
    <source>
        <dbReference type="EMBL" id="AKS42780.1"/>
    </source>
</evidence>
<dbReference type="PATRIC" id="fig|1579979.3.peg.2474"/>
<protein>
    <submittedName>
        <fullName evidence="8">O-antigen polymerase family protein</fullName>
    </submittedName>
</protein>
<feature type="transmembrane region" description="Helical" evidence="6">
    <location>
        <begin position="96"/>
        <end position="123"/>
    </location>
</feature>
<feature type="transmembrane region" description="Helical" evidence="6">
    <location>
        <begin position="306"/>
        <end position="324"/>
    </location>
</feature>
<accession>A0A0K0XYN0</accession>
<proteinExistence type="predicted"/>
<feature type="transmembrane region" description="Helical" evidence="6">
    <location>
        <begin position="254"/>
        <end position="271"/>
    </location>
</feature>
<evidence type="ECO:0000313" key="9">
    <source>
        <dbReference type="Proteomes" id="UP000066624"/>
    </source>
</evidence>
<feature type="transmembrane region" description="Helical" evidence="6">
    <location>
        <begin position="175"/>
        <end position="193"/>
    </location>
</feature>
<dbReference type="EMBL" id="CP012154">
    <property type="protein sequence ID" value="AKS42780.1"/>
    <property type="molecule type" value="Genomic_DNA"/>
</dbReference>
<dbReference type="KEGG" id="wma:WM2015_2418"/>
<feature type="region of interest" description="Disordered" evidence="5">
    <location>
        <begin position="464"/>
        <end position="490"/>
    </location>
</feature>
<keyword evidence="3 6" id="KW-1133">Transmembrane helix</keyword>
<evidence type="ECO:0000256" key="1">
    <source>
        <dbReference type="ARBA" id="ARBA00004141"/>
    </source>
</evidence>
<feature type="transmembrane region" description="Helical" evidence="6">
    <location>
        <begin position="149"/>
        <end position="168"/>
    </location>
</feature>
<gene>
    <name evidence="8" type="ORF">WM2015_2418</name>
</gene>
<name>A0A0K0XYN0_9GAMM</name>
<feature type="transmembrane region" description="Helical" evidence="6">
    <location>
        <begin position="224"/>
        <end position="242"/>
    </location>
</feature>
<evidence type="ECO:0000256" key="4">
    <source>
        <dbReference type="ARBA" id="ARBA00023136"/>
    </source>
</evidence>
<keyword evidence="4 6" id="KW-0472">Membrane</keyword>
<evidence type="ECO:0000256" key="2">
    <source>
        <dbReference type="ARBA" id="ARBA00022692"/>
    </source>
</evidence>
<dbReference type="STRING" id="1579979.WM2015_2418"/>
<feature type="transmembrane region" description="Helical" evidence="6">
    <location>
        <begin position="29"/>
        <end position="54"/>
    </location>
</feature>
<dbReference type="PANTHER" id="PTHR37422:SF13">
    <property type="entry name" value="LIPOPOLYSACCHARIDE BIOSYNTHESIS PROTEIN PA4999-RELATED"/>
    <property type="match status" value="1"/>
</dbReference>
<feature type="compositionally biased region" description="Basic residues" evidence="5">
    <location>
        <begin position="478"/>
        <end position="490"/>
    </location>
</feature>
<sequence>MESSTEAPERQRVKVRRRRRQQAPDTHRGLAAVLTGPGLVTLVLAVLVLSLPLMMGQRTPLTLTSTAVWLTFGGVLAWLLSAWRDGSGESMPAPTAAWWWVFAALSALTLLQILPIRMLAAWFGPYPDALWSHPEFEPRFWSPNPGATLRAWAVFVALFGIAWLSCSLRRQQRGWLWLAILVMALFQSLYGLISHASGATEILGVWARNNPDFVHGTYSNRNLFAGYLALTWPMAVLVWWIRDMPLLRHLPTEMKVAGSLISGAIIGAALMGSASRLGATAGLIGMFVALLLWTRHRGHLQGAAIWPAWLAALAAFLFATWYGLAPLTDRLAQTDSNDEVRFQVLGILFNEVPLVHWLAGVGLGGFEAVFKTVQPAEITGWWDYAHNDLLQWLLETGLVGGGILLVVLVGLVRRAAVRMERIPLYAGLVAMSLVGLGDFSWHIPGTQIVLAIYLGVLLREPGPPRSTDRVAAPTESARKRRRHRRKSGSH</sequence>
<evidence type="ECO:0000256" key="6">
    <source>
        <dbReference type="SAM" id="Phobius"/>
    </source>
</evidence>
<feature type="region of interest" description="Disordered" evidence="5">
    <location>
        <begin position="1"/>
        <end position="27"/>
    </location>
</feature>
<dbReference type="Proteomes" id="UP000066624">
    <property type="component" value="Chromosome"/>
</dbReference>
<reference evidence="8 9" key="1">
    <citation type="submission" date="2015-07" db="EMBL/GenBank/DDBJ databases">
        <authorList>
            <person name="Noorani M."/>
        </authorList>
    </citation>
    <scope>NUCLEOTIDE SEQUENCE [LARGE SCALE GENOMIC DNA]</scope>
    <source>
        <strain evidence="8 9">KCTC 42284</strain>
    </source>
</reference>
<organism evidence="8 9">
    <name type="scientific">Wenzhouxiangella marina</name>
    <dbReference type="NCBI Taxonomy" id="1579979"/>
    <lineage>
        <taxon>Bacteria</taxon>
        <taxon>Pseudomonadati</taxon>
        <taxon>Pseudomonadota</taxon>
        <taxon>Gammaproteobacteria</taxon>
        <taxon>Chromatiales</taxon>
        <taxon>Wenzhouxiangellaceae</taxon>
        <taxon>Wenzhouxiangella</taxon>
    </lineage>
</organism>
<dbReference type="PANTHER" id="PTHR37422">
    <property type="entry name" value="TEICHURONIC ACID BIOSYNTHESIS PROTEIN TUAE"/>
    <property type="match status" value="1"/>
</dbReference>
<feature type="transmembrane region" description="Helical" evidence="6">
    <location>
        <begin position="389"/>
        <end position="412"/>
    </location>
</feature>
<feature type="domain" description="O-antigen ligase-related" evidence="7">
    <location>
        <begin position="264"/>
        <end position="404"/>
    </location>
</feature>
<evidence type="ECO:0000256" key="5">
    <source>
        <dbReference type="SAM" id="MobiDB-lite"/>
    </source>
</evidence>
<keyword evidence="2 6" id="KW-0812">Transmembrane</keyword>
<dbReference type="AlphaFoldDB" id="A0A0K0XYN0"/>
<dbReference type="InterPro" id="IPR007016">
    <property type="entry name" value="O-antigen_ligase-rel_domated"/>
</dbReference>
<dbReference type="Pfam" id="PF04932">
    <property type="entry name" value="Wzy_C"/>
    <property type="match status" value="1"/>
</dbReference>
<keyword evidence="9" id="KW-1185">Reference proteome</keyword>
<evidence type="ECO:0000256" key="3">
    <source>
        <dbReference type="ARBA" id="ARBA00022989"/>
    </source>
</evidence>
<dbReference type="InterPro" id="IPR051533">
    <property type="entry name" value="WaaL-like"/>
</dbReference>
<feature type="transmembrane region" description="Helical" evidence="6">
    <location>
        <begin position="66"/>
        <end position="84"/>
    </location>
</feature>